<evidence type="ECO:0000313" key="3">
    <source>
        <dbReference type="Proteomes" id="UP001213664"/>
    </source>
</evidence>
<dbReference type="EMBL" id="CP119326">
    <property type="protein sequence ID" value="WEK40595.1"/>
    <property type="molecule type" value="Genomic_DNA"/>
</dbReference>
<dbReference type="InterPro" id="IPR001387">
    <property type="entry name" value="Cro/C1-type_HTH"/>
</dbReference>
<name>A0AAJ6BK62_9CAUL</name>
<organism evidence="2 3">
    <name type="scientific">Candidatus Brevundimonas colombiensis</name>
    <dbReference type="NCBI Taxonomy" id="3121376"/>
    <lineage>
        <taxon>Bacteria</taxon>
        <taxon>Pseudomonadati</taxon>
        <taxon>Pseudomonadota</taxon>
        <taxon>Alphaproteobacteria</taxon>
        <taxon>Caulobacterales</taxon>
        <taxon>Caulobacteraceae</taxon>
        <taxon>Brevundimonas</taxon>
    </lineage>
</organism>
<dbReference type="Gene3D" id="1.10.260.40">
    <property type="entry name" value="lambda repressor-like DNA-binding domains"/>
    <property type="match status" value="1"/>
</dbReference>
<dbReference type="InterPro" id="IPR010982">
    <property type="entry name" value="Lambda_DNA-bd_dom_sf"/>
</dbReference>
<dbReference type="SUPFAM" id="SSF47413">
    <property type="entry name" value="lambda repressor-like DNA-binding domains"/>
    <property type="match status" value="1"/>
</dbReference>
<sequence length="133" mass="14320">MVNRRRNPFPRAAEPVDVFVGAQIAARRMALGLSQSALGDQVGVSFQQMQKYESGRNRISASRLHGLAVALGAPVQAFFPQRVEPSHDPDVALVHAVCATAEGRTLALSFARMESRAVRQAVTQLVEVLAKAA</sequence>
<dbReference type="SMART" id="SM00530">
    <property type="entry name" value="HTH_XRE"/>
    <property type="match status" value="1"/>
</dbReference>
<feature type="domain" description="HTH cro/C1-type" evidence="1">
    <location>
        <begin position="24"/>
        <end position="78"/>
    </location>
</feature>
<dbReference type="AlphaFoldDB" id="A0AAJ6BK62"/>
<proteinExistence type="predicted"/>
<protein>
    <submittedName>
        <fullName evidence="2">Helix-turn-helix transcriptional regulator</fullName>
    </submittedName>
</protein>
<dbReference type="Proteomes" id="UP001213664">
    <property type="component" value="Chromosome"/>
</dbReference>
<accession>A0AAJ6BK62</accession>
<dbReference type="CDD" id="cd00093">
    <property type="entry name" value="HTH_XRE"/>
    <property type="match status" value="1"/>
</dbReference>
<reference evidence="2" key="1">
    <citation type="submission" date="2023-03" db="EMBL/GenBank/DDBJ databases">
        <title>Andean soil-derived lignocellulolytic bacterial consortium as a source of novel taxa and putative plastic-active enzymes.</title>
        <authorList>
            <person name="Diaz-Garcia L."/>
            <person name="Chuvochina M."/>
            <person name="Feuerriegel G."/>
            <person name="Bunk B."/>
            <person name="Sproer C."/>
            <person name="Streit W.R."/>
            <person name="Rodriguez L.M."/>
            <person name="Overmann J."/>
            <person name="Jimenez D.J."/>
        </authorList>
    </citation>
    <scope>NUCLEOTIDE SEQUENCE</scope>
    <source>
        <strain evidence="2">MAG 833</strain>
    </source>
</reference>
<evidence type="ECO:0000313" key="2">
    <source>
        <dbReference type="EMBL" id="WEK40595.1"/>
    </source>
</evidence>
<gene>
    <name evidence="2" type="ORF">P0Y50_03025</name>
</gene>
<evidence type="ECO:0000259" key="1">
    <source>
        <dbReference type="PROSITE" id="PS50943"/>
    </source>
</evidence>
<dbReference type="Pfam" id="PF13560">
    <property type="entry name" value="HTH_31"/>
    <property type="match status" value="1"/>
</dbReference>
<dbReference type="PROSITE" id="PS50943">
    <property type="entry name" value="HTH_CROC1"/>
    <property type="match status" value="1"/>
</dbReference>
<dbReference type="GO" id="GO:0003677">
    <property type="term" value="F:DNA binding"/>
    <property type="evidence" value="ECO:0007669"/>
    <property type="project" value="InterPro"/>
</dbReference>